<keyword evidence="2" id="KW-1185">Reference proteome</keyword>
<dbReference type="Proteomes" id="UP000245712">
    <property type="component" value="Unassembled WGS sequence"/>
</dbReference>
<evidence type="ECO:0000313" key="2">
    <source>
        <dbReference type="Proteomes" id="UP000245712"/>
    </source>
</evidence>
<sequence>MYILDTSAIQGIARAKLELVAAKADISVSTFSVLELGSHLHEEARYLRARGNFLKCAIPSMLEDPFVLLSQRTGTQANPSRREDQIVLDQLLEAVRQSNTLAELDQKTVTFPDGAVASCKGVGARIASGLANEEAEFVSHIQSLATVIQLDPELNGQHTLLPENLAACLISVIRHLNPGFNGDIQSPAFLATVPYAGYLIHRLYKYANARPINEVTLNVDTNDCEDAYIASCLDICRGDTLVTNDTGTIEALRNTISALNTVLQAPIGSSHVMSNEEFLNAMGIGPSGQASAVP</sequence>
<evidence type="ECO:0000313" key="1">
    <source>
        <dbReference type="EMBL" id="PVX83206.1"/>
    </source>
</evidence>
<proteinExistence type="predicted"/>
<evidence type="ECO:0008006" key="3">
    <source>
        <dbReference type="Google" id="ProtNLM"/>
    </source>
</evidence>
<gene>
    <name evidence="1" type="ORF">C7402_107112</name>
</gene>
<accession>A0ABX5KQY3</accession>
<dbReference type="RefSeq" id="WP_011488766.1">
    <property type="nucleotide sequence ID" value="NZ_QEOB01000007.1"/>
</dbReference>
<reference evidence="1 2" key="1">
    <citation type="submission" date="2018-05" db="EMBL/GenBank/DDBJ databases">
        <title>Genomic Encyclopedia of Type Strains, Phase IV (KMG-V): Genome sequencing to study the core and pangenomes of soil and plant-associated prokaryotes.</title>
        <authorList>
            <person name="Whitman W."/>
        </authorList>
    </citation>
    <scope>NUCLEOTIDE SEQUENCE [LARGE SCALE GENOMIC DNA]</scope>
    <source>
        <strain evidence="1 2">SCZa-39</strain>
    </source>
</reference>
<protein>
    <recommendedName>
        <fullName evidence="3">DUF4935 domain-containing protein</fullName>
    </recommendedName>
</protein>
<organism evidence="1 2">
    <name type="scientific">Paraburkholderia unamae</name>
    <dbReference type="NCBI Taxonomy" id="219649"/>
    <lineage>
        <taxon>Bacteria</taxon>
        <taxon>Pseudomonadati</taxon>
        <taxon>Pseudomonadota</taxon>
        <taxon>Betaproteobacteria</taxon>
        <taxon>Burkholderiales</taxon>
        <taxon>Burkholderiaceae</taxon>
        <taxon>Paraburkholderia</taxon>
    </lineage>
</organism>
<name>A0ABX5KQY3_9BURK</name>
<comment type="caution">
    <text evidence="1">The sequence shown here is derived from an EMBL/GenBank/DDBJ whole genome shotgun (WGS) entry which is preliminary data.</text>
</comment>
<dbReference type="EMBL" id="QEOB01000007">
    <property type="protein sequence ID" value="PVX83206.1"/>
    <property type="molecule type" value="Genomic_DNA"/>
</dbReference>